<protein>
    <submittedName>
        <fullName evidence="4">CACTA en-spm transposon protein</fullName>
    </submittedName>
</protein>
<name>A0A5A7TCV1_CUCMM</name>
<reference evidence="6 7" key="1">
    <citation type="submission" date="2019-08" db="EMBL/GenBank/DDBJ databases">
        <title>Draft genome sequences of two oriental melons (Cucumis melo L. var makuwa).</title>
        <authorList>
            <person name="Kwon S.-Y."/>
        </authorList>
    </citation>
    <scope>NUCLEOTIDE SEQUENCE [LARGE SCALE GENOMIC DNA]</scope>
    <source>
        <strain evidence="7">cv. Chang Bougi</strain>
        <strain evidence="6">cv. SW 3</strain>
        <tissue evidence="4">Leaf</tissue>
    </source>
</reference>
<dbReference type="AlphaFoldDB" id="A0A5A7TCV1"/>
<evidence type="ECO:0000256" key="2">
    <source>
        <dbReference type="SAM" id="MobiDB-lite"/>
    </source>
</evidence>
<evidence type="ECO:0000256" key="1">
    <source>
        <dbReference type="SAM" id="Coils"/>
    </source>
</evidence>
<comment type="caution">
    <text evidence="4">The sequence shown here is derived from an EMBL/GenBank/DDBJ whole genome shotgun (WGS) entry which is preliminary data.</text>
</comment>
<dbReference type="OrthoDB" id="5587616at2759"/>
<evidence type="ECO:0000313" key="6">
    <source>
        <dbReference type="Proteomes" id="UP000321393"/>
    </source>
</evidence>
<evidence type="ECO:0000313" key="7">
    <source>
        <dbReference type="Proteomes" id="UP000321947"/>
    </source>
</evidence>
<accession>A0A5A7TCV1</accession>
<sequence>MISSHLRWDLYLTFGLTVDALLVGPNVHPAVAERPVVRHVIDNFIDDDDEQLSYQNGSSDDEYNDESRTMSSFPSYFKEKDALFLEFDDTFNNKGNHPRRHQESQNLELERYVLKHDKIPITIALGAEKSISPHVVRFNNAIGYIEVVKGALQNQMLELQSQPILEGSQPLSRDEICETILEIHSREVEEVKVLIKQQRIKLEEAKRLIEEQMRTLELHAQQMEEMKKIIEEMSQA</sequence>
<evidence type="ECO:0000313" key="5">
    <source>
        <dbReference type="EMBL" id="TYK20306.1"/>
    </source>
</evidence>
<feature type="chain" id="PRO_5042722029" evidence="3">
    <location>
        <begin position="21"/>
        <end position="236"/>
    </location>
</feature>
<dbReference type="Proteomes" id="UP000321393">
    <property type="component" value="Unassembled WGS sequence"/>
</dbReference>
<organism evidence="4 6">
    <name type="scientific">Cucumis melo var. makuwa</name>
    <name type="common">Oriental melon</name>
    <dbReference type="NCBI Taxonomy" id="1194695"/>
    <lineage>
        <taxon>Eukaryota</taxon>
        <taxon>Viridiplantae</taxon>
        <taxon>Streptophyta</taxon>
        <taxon>Embryophyta</taxon>
        <taxon>Tracheophyta</taxon>
        <taxon>Spermatophyta</taxon>
        <taxon>Magnoliopsida</taxon>
        <taxon>eudicotyledons</taxon>
        <taxon>Gunneridae</taxon>
        <taxon>Pentapetalae</taxon>
        <taxon>rosids</taxon>
        <taxon>fabids</taxon>
        <taxon>Cucurbitales</taxon>
        <taxon>Cucurbitaceae</taxon>
        <taxon>Benincaseae</taxon>
        <taxon>Cucumis</taxon>
    </lineage>
</organism>
<feature type="coiled-coil region" evidence="1">
    <location>
        <begin position="188"/>
        <end position="236"/>
    </location>
</feature>
<keyword evidence="1" id="KW-0175">Coiled coil</keyword>
<dbReference type="EMBL" id="SSTD01006392">
    <property type="protein sequence ID" value="TYK20306.1"/>
    <property type="molecule type" value="Genomic_DNA"/>
</dbReference>
<evidence type="ECO:0000313" key="4">
    <source>
        <dbReference type="EMBL" id="KAA0040953.1"/>
    </source>
</evidence>
<dbReference type="Proteomes" id="UP000321947">
    <property type="component" value="Unassembled WGS sequence"/>
</dbReference>
<feature type="region of interest" description="Disordered" evidence="2">
    <location>
        <begin position="50"/>
        <end position="70"/>
    </location>
</feature>
<feature type="signal peptide" evidence="3">
    <location>
        <begin position="1"/>
        <end position="20"/>
    </location>
</feature>
<evidence type="ECO:0000256" key="3">
    <source>
        <dbReference type="SAM" id="SignalP"/>
    </source>
</evidence>
<dbReference type="EMBL" id="SSTE01017007">
    <property type="protein sequence ID" value="KAA0040953.1"/>
    <property type="molecule type" value="Genomic_DNA"/>
</dbReference>
<proteinExistence type="predicted"/>
<keyword evidence="3" id="KW-0732">Signal</keyword>
<gene>
    <name evidence="5" type="ORF">E5676_scaffold708G00350</name>
    <name evidence="4" type="ORF">E6C27_scaffold125G001500</name>
</gene>